<dbReference type="OMA" id="MRREWNI"/>
<keyword evidence="2" id="KW-1185">Reference proteome</keyword>
<protein>
    <recommendedName>
        <fullName evidence="3">Reverse transcriptase</fullName>
    </recommendedName>
</protein>
<accession>A0A7N2LSP8</accession>
<proteinExistence type="predicted"/>
<dbReference type="InParanoid" id="A0A7N2LSP8"/>
<evidence type="ECO:0008006" key="3">
    <source>
        <dbReference type="Google" id="ProtNLM"/>
    </source>
</evidence>
<dbReference type="Gramene" id="QL05p059782:mrna">
    <property type="protein sequence ID" value="QL05p059782:mrna"/>
    <property type="gene ID" value="QL05p059782"/>
</dbReference>
<evidence type="ECO:0000313" key="2">
    <source>
        <dbReference type="Proteomes" id="UP000594261"/>
    </source>
</evidence>
<organism evidence="1 2">
    <name type="scientific">Quercus lobata</name>
    <name type="common">Valley oak</name>
    <dbReference type="NCBI Taxonomy" id="97700"/>
    <lineage>
        <taxon>Eukaryota</taxon>
        <taxon>Viridiplantae</taxon>
        <taxon>Streptophyta</taxon>
        <taxon>Embryophyta</taxon>
        <taxon>Tracheophyta</taxon>
        <taxon>Spermatophyta</taxon>
        <taxon>Magnoliopsida</taxon>
        <taxon>eudicotyledons</taxon>
        <taxon>Gunneridae</taxon>
        <taxon>Pentapetalae</taxon>
        <taxon>rosids</taxon>
        <taxon>fabids</taxon>
        <taxon>Fagales</taxon>
        <taxon>Fagaceae</taxon>
        <taxon>Quercus</taxon>
    </lineage>
</organism>
<reference evidence="1 2" key="1">
    <citation type="journal article" date="2016" name="G3 (Bethesda)">
        <title>First Draft Assembly and Annotation of the Genome of a California Endemic Oak Quercus lobata Nee (Fagaceae).</title>
        <authorList>
            <person name="Sork V.L."/>
            <person name="Fitz-Gibbon S.T."/>
            <person name="Puiu D."/>
            <person name="Crepeau M."/>
            <person name="Gugger P.F."/>
            <person name="Sherman R."/>
            <person name="Stevens K."/>
            <person name="Langley C.H."/>
            <person name="Pellegrini M."/>
            <person name="Salzberg S.L."/>
        </authorList>
    </citation>
    <scope>NUCLEOTIDE SEQUENCE [LARGE SCALE GENOMIC DNA]</scope>
    <source>
        <strain evidence="1 2">cv. SW786</strain>
    </source>
</reference>
<dbReference type="Proteomes" id="UP000594261">
    <property type="component" value="Chromosome 5"/>
</dbReference>
<dbReference type="PANTHER" id="PTHR33710">
    <property type="entry name" value="BNAC02G09200D PROTEIN"/>
    <property type="match status" value="1"/>
</dbReference>
<dbReference type="PANTHER" id="PTHR33710:SF71">
    <property type="entry name" value="ENDONUCLEASE_EXONUCLEASE_PHOSPHATASE DOMAIN-CONTAINING PROTEIN"/>
    <property type="match status" value="1"/>
</dbReference>
<dbReference type="EnsemblPlants" id="QL05p059782:mrna">
    <property type="protein sequence ID" value="QL05p059782:mrna"/>
    <property type="gene ID" value="QL05p059782"/>
</dbReference>
<dbReference type="AlphaFoldDB" id="A0A7N2LSP8"/>
<evidence type="ECO:0000313" key="1">
    <source>
        <dbReference type="EnsemblPlants" id="QL05p059782:mrna"/>
    </source>
</evidence>
<reference evidence="1" key="2">
    <citation type="submission" date="2021-01" db="UniProtKB">
        <authorList>
            <consortium name="EnsemblPlants"/>
        </authorList>
    </citation>
    <scope>IDENTIFICATION</scope>
</reference>
<sequence length="363" mass="42225">MERLDRAYASVDWVNAYPNYSLWNLPIVRSDHGPIILDFDLKQSFGRRPFRFEHMWMTHPSCLDVVQQAWSIHTVGSRAFQLKNKLSNVRRDFIKWNKEVFGKLEQEIQLKQTQLQEIQNSIFTVEDVRKEKMVREDLETLMHGEESEVGDLITKQKGIEEVMFLHFKQNFEGTTEITIDQILEEIRTLPIPQINAQQNMFLNKLATTKEIETTIFQLGPYKAPGPDRIPAFFYQQYWDIVKHDIYNTVLAFFHSVVGIWVERGAEIGGCLDLGLEREGLGAVVIWSRSRRRNLLLRLLPTPTTSIISRGKLQRQVGLDLKKTMIGIKVVETAQFRQIYRSREVGQSYLTSVWTTLIAMAHAL</sequence>
<name>A0A7N2LSP8_QUELO</name>
<dbReference type="EMBL" id="LRBV02000005">
    <property type="status" value="NOT_ANNOTATED_CDS"/>
    <property type="molecule type" value="Genomic_DNA"/>
</dbReference>